<keyword evidence="3" id="KW-1185">Reference proteome</keyword>
<name>A0A4Y7J6S1_PAPSO</name>
<dbReference type="InterPro" id="IPR016071">
    <property type="entry name" value="Staphylococal_nuclease_OB-fold"/>
</dbReference>
<dbReference type="InterPro" id="IPR035437">
    <property type="entry name" value="SNase_OB-fold_sf"/>
</dbReference>
<accession>A0A4Y7J6S1</accession>
<proteinExistence type="predicted"/>
<dbReference type="SUPFAM" id="SSF56808">
    <property type="entry name" value="Ribosomal protein L1"/>
    <property type="match status" value="1"/>
</dbReference>
<dbReference type="EMBL" id="CM010717">
    <property type="protein sequence ID" value="RZC55740.1"/>
    <property type="molecule type" value="Genomic_DNA"/>
</dbReference>
<dbReference type="Gene3D" id="2.40.50.90">
    <property type="match status" value="2"/>
</dbReference>
<protein>
    <recommendedName>
        <fullName evidence="1">TNase-like domain-containing protein</fullName>
    </recommendedName>
</protein>
<dbReference type="GO" id="GO:0004518">
    <property type="term" value="F:nuclease activity"/>
    <property type="evidence" value="ECO:0007669"/>
    <property type="project" value="TreeGrafter"/>
</dbReference>
<dbReference type="GO" id="GO:0005829">
    <property type="term" value="C:cytosol"/>
    <property type="evidence" value="ECO:0007669"/>
    <property type="project" value="TreeGrafter"/>
</dbReference>
<evidence type="ECO:0000259" key="1">
    <source>
        <dbReference type="SMART" id="SM00318"/>
    </source>
</evidence>
<dbReference type="AlphaFoldDB" id="A0A4Y7J6S1"/>
<organism evidence="2 3">
    <name type="scientific">Papaver somniferum</name>
    <name type="common">Opium poppy</name>
    <dbReference type="NCBI Taxonomy" id="3469"/>
    <lineage>
        <taxon>Eukaryota</taxon>
        <taxon>Viridiplantae</taxon>
        <taxon>Streptophyta</taxon>
        <taxon>Embryophyta</taxon>
        <taxon>Tracheophyta</taxon>
        <taxon>Spermatophyta</taxon>
        <taxon>Magnoliopsida</taxon>
        <taxon>Ranunculales</taxon>
        <taxon>Papaveraceae</taxon>
        <taxon>Papaveroideae</taxon>
        <taxon>Papaver</taxon>
    </lineage>
</organism>
<feature type="domain" description="TNase-like" evidence="1">
    <location>
        <begin position="42"/>
        <end position="179"/>
    </location>
</feature>
<evidence type="ECO:0000313" key="2">
    <source>
        <dbReference type="EMBL" id="RZC55740.1"/>
    </source>
</evidence>
<dbReference type="Gramene" id="RZC55740">
    <property type="protein sequence ID" value="RZC55740"/>
    <property type="gene ID" value="C5167_014593"/>
</dbReference>
<dbReference type="GO" id="GO:0006402">
    <property type="term" value="P:mRNA catabolic process"/>
    <property type="evidence" value="ECO:0007669"/>
    <property type="project" value="TreeGrafter"/>
</dbReference>
<evidence type="ECO:0000313" key="3">
    <source>
        <dbReference type="Proteomes" id="UP000316621"/>
    </source>
</evidence>
<dbReference type="PANTHER" id="PTHR12302:SF2">
    <property type="entry name" value="STAPHYLOCOCCAL NUCLEASE DOMAIN-CONTAINING PROTEIN 1"/>
    <property type="match status" value="1"/>
</dbReference>
<dbReference type="SMART" id="SM00318">
    <property type="entry name" value="SNc"/>
    <property type="match status" value="1"/>
</dbReference>
<dbReference type="GO" id="GO:0003723">
    <property type="term" value="F:RNA binding"/>
    <property type="evidence" value="ECO:0007669"/>
    <property type="project" value="TreeGrafter"/>
</dbReference>
<dbReference type="SUPFAM" id="SSF50199">
    <property type="entry name" value="Staphylococcal nuclease"/>
    <property type="match status" value="1"/>
</dbReference>
<sequence length="449" mass="50464">MLWPYWLQTREILCKELWSKFVMEVLSAFTCFQNSITNSPSMGRRAPVETVADQLEAASTNEANGDASAEPRPLATAQKLAASLASSNEVAPDLFGREAKHFTETRVCIVLEGVDKFINLIGSVYYPDGDSAKDLALDLVEHGLAKFVEWSANMMEDAKRTLKTAEHKAKKDHLRIWTNYIPPVVEVVSGDCIIVDDNTVPFGRPLAERRINLSSIRSPKLGNPCRDEPAPSINNCTQNQPRGTSAVVFRDRVQWRFGSNSGVKNQSREAVEDMDSIGKFLTLVTHRELEAKVNETKAMVKFQLKKVLCKVVDVGNLGMKEKQIFQNYLMLLTLLVQPTLKPPISDLGPDALLESMTTDEFFQLLRKKKIIEPLLLDQNSICITAKGNLVAQTKTLDTTTWKSFSGKEHTDTLNMRSAENFKWDFAKDFSECNNRRCRNLPELQPAAMF</sequence>
<dbReference type="InterPro" id="IPR023674">
    <property type="entry name" value="Ribosomal_uL1-like"/>
</dbReference>
<reference evidence="2 3" key="1">
    <citation type="journal article" date="2018" name="Science">
        <title>The opium poppy genome and morphinan production.</title>
        <authorList>
            <person name="Guo L."/>
            <person name="Winzer T."/>
            <person name="Yang X."/>
            <person name="Li Y."/>
            <person name="Ning Z."/>
            <person name="He Z."/>
            <person name="Teodor R."/>
            <person name="Lu Y."/>
            <person name="Bowser T.A."/>
            <person name="Graham I.A."/>
            <person name="Ye K."/>
        </authorList>
    </citation>
    <scope>NUCLEOTIDE SEQUENCE [LARGE SCALE GENOMIC DNA]</scope>
    <source>
        <strain evidence="3">cv. HN1</strain>
        <tissue evidence="2">Leaves</tissue>
    </source>
</reference>
<dbReference type="GO" id="GO:0005634">
    <property type="term" value="C:nucleus"/>
    <property type="evidence" value="ECO:0007669"/>
    <property type="project" value="TreeGrafter"/>
</dbReference>
<dbReference type="PANTHER" id="PTHR12302">
    <property type="entry name" value="EBNA2 BINDING PROTEIN P100"/>
    <property type="match status" value="1"/>
</dbReference>
<dbReference type="Pfam" id="PF00565">
    <property type="entry name" value="SNase"/>
    <property type="match status" value="1"/>
</dbReference>
<dbReference type="Proteomes" id="UP000316621">
    <property type="component" value="Chromosome 3"/>
</dbReference>
<gene>
    <name evidence="2" type="ORF">C5167_014593</name>
</gene>
<dbReference type="STRING" id="3469.A0A4Y7J6S1"/>